<reference evidence="1" key="1">
    <citation type="submission" date="2020-03" db="EMBL/GenBank/DDBJ databases">
        <authorList>
            <person name="Weist P."/>
        </authorList>
    </citation>
    <scope>NUCLEOTIDE SEQUENCE</scope>
</reference>
<sequence length="101" mass="11465">MPSDGYWAAVSTSNGLNLGRGSSRVLTDSHSEPPAQRRLITAALRRRYRARCEPPSAGALGISAHASLRRRFRVRCEPGVTALERRLVQRRRNWKVLLRMR</sequence>
<comment type="caution">
    <text evidence="1">The sequence shown here is derived from an EMBL/GenBank/DDBJ whole genome shotgun (WGS) entry which is preliminary data.</text>
</comment>
<accession>A0A9N7YRE8</accession>
<dbReference type="AlphaFoldDB" id="A0A9N7YRE8"/>
<protein>
    <submittedName>
        <fullName evidence="1">Uncharacterized protein</fullName>
    </submittedName>
</protein>
<organism evidence="1 2">
    <name type="scientific">Pleuronectes platessa</name>
    <name type="common">European plaice</name>
    <dbReference type="NCBI Taxonomy" id="8262"/>
    <lineage>
        <taxon>Eukaryota</taxon>
        <taxon>Metazoa</taxon>
        <taxon>Chordata</taxon>
        <taxon>Craniata</taxon>
        <taxon>Vertebrata</taxon>
        <taxon>Euteleostomi</taxon>
        <taxon>Actinopterygii</taxon>
        <taxon>Neopterygii</taxon>
        <taxon>Teleostei</taxon>
        <taxon>Neoteleostei</taxon>
        <taxon>Acanthomorphata</taxon>
        <taxon>Carangaria</taxon>
        <taxon>Pleuronectiformes</taxon>
        <taxon>Pleuronectoidei</taxon>
        <taxon>Pleuronectidae</taxon>
        <taxon>Pleuronectes</taxon>
    </lineage>
</organism>
<gene>
    <name evidence="1" type="ORF">PLEPLA_LOCUS22076</name>
</gene>
<dbReference type="Proteomes" id="UP001153269">
    <property type="component" value="Unassembled WGS sequence"/>
</dbReference>
<evidence type="ECO:0000313" key="2">
    <source>
        <dbReference type="Proteomes" id="UP001153269"/>
    </source>
</evidence>
<name>A0A9N7YRE8_PLEPL</name>
<dbReference type="EMBL" id="CADEAL010001615">
    <property type="protein sequence ID" value="CAB1433984.1"/>
    <property type="molecule type" value="Genomic_DNA"/>
</dbReference>
<proteinExistence type="predicted"/>
<evidence type="ECO:0000313" key="1">
    <source>
        <dbReference type="EMBL" id="CAB1433984.1"/>
    </source>
</evidence>
<keyword evidence="2" id="KW-1185">Reference proteome</keyword>